<keyword evidence="7" id="KW-1185">Reference proteome</keyword>
<evidence type="ECO:0000256" key="3">
    <source>
        <dbReference type="ARBA" id="ARBA00022989"/>
    </source>
</evidence>
<gene>
    <name evidence="6" type="ORF">FHS74_001683</name>
</gene>
<dbReference type="InterPro" id="IPR002293">
    <property type="entry name" value="AA/rel_permease1"/>
</dbReference>
<keyword evidence="4 5" id="KW-0472">Membrane</keyword>
<dbReference type="Proteomes" id="UP000539175">
    <property type="component" value="Unassembled WGS sequence"/>
</dbReference>
<feature type="transmembrane region" description="Helical" evidence="5">
    <location>
        <begin position="57"/>
        <end position="79"/>
    </location>
</feature>
<dbReference type="InterPro" id="IPR050598">
    <property type="entry name" value="AminoAcid_Transporter"/>
</dbReference>
<evidence type="ECO:0000256" key="4">
    <source>
        <dbReference type="ARBA" id="ARBA00023136"/>
    </source>
</evidence>
<dbReference type="Pfam" id="PF13520">
    <property type="entry name" value="AA_permease_2"/>
    <property type="match status" value="1"/>
</dbReference>
<dbReference type="RefSeq" id="WP_184799379.1">
    <property type="nucleotide sequence ID" value="NZ_JACIIZ010000004.1"/>
</dbReference>
<accession>A0A7X0AW12</accession>
<feature type="transmembrane region" description="Helical" evidence="5">
    <location>
        <begin position="341"/>
        <end position="361"/>
    </location>
</feature>
<evidence type="ECO:0000313" key="6">
    <source>
        <dbReference type="EMBL" id="MBB6251138.1"/>
    </source>
</evidence>
<feature type="transmembrane region" description="Helical" evidence="5">
    <location>
        <begin position="21"/>
        <end position="45"/>
    </location>
</feature>
<name>A0A7X0AW12_9PROT</name>
<sequence length="461" mass="49286">MTPAAAPSTNPTLRPVRGIGLGGGLAANILNMVGIGPFITIPLAISAMGGPQAMLGWLVGAVLCAYDGLVWAELGSAFPRSGGPYHYLLHAFGPARLGRLFSFLYLWQSLLIGPLSIASGTVGLAQYASFLAPDMKPWHMMAVAAGVCLLNTALLYRDIRSIQRLSIGITVVVVAACLWIVLSGALHFDAKLAFDFPEGAFKPTGAFWMGMGSATLIAVYDYGGYNNVCMIGEEIKNPGRTIPRAVLLSIGIVALLYLGLNLSILGTLPWQVAQKSEAVVAEFMQVIYGRWGGVVVSLLILIASWGSALVVLLGFSRVPYTAAVDGRFFKPFATLHPEGRFPTISLLFMGVASAVACFFSLADLIAVLIVIQTLFQFTAQCVAVVMLRRQGPAAPGQFRMPLYPLPVIITIAGWLYIVATSQPRHIAIGVAMLSLGVVVYLAQSRREGAWPFRYPAWRAAP</sequence>
<feature type="transmembrane region" description="Helical" evidence="5">
    <location>
        <begin position="246"/>
        <end position="271"/>
    </location>
</feature>
<feature type="transmembrane region" description="Helical" evidence="5">
    <location>
        <begin position="400"/>
        <end position="419"/>
    </location>
</feature>
<evidence type="ECO:0000256" key="5">
    <source>
        <dbReference type="SAM" id="Phobius"/>
    </source>
</evidence>
<evidence type="ECO:0000313" key="7">
    <source>
        <dbReference type="Proteomes" id="UP000539175"/>
    </source>
</evidence>
<evidence type="ECO:0000256" key="1">
    <source>
        <dbReference type="ARBA" id="ARBA00004141"/>
    </source>
</evidence>
<evidence type="ECO:0000256" key="2">
    <source>
        <dbReference type="ARBA" id="ARBA00022692"/>
    </source>
</evidence>
<feature type="transmembrane region" description="Helical" evidence="5">
    <location>
        <begin position="206"/>
        <end position="225"/>
    </location>
</feature>
<feature type="transmembrane region" description="Helical" evidence="5">
    <location>
        <begin position="100"/>
        <end position="118"/>
    </location>
</feature>
<feature type="transmembrane region" description="Helical" evidence="5">
    <location>
        <begin position="291"/>
        <end position="320"/>
    </location>
</feature>
<comment type="caution">
    <text evidence="6">The sequence shown here is derived from an EMBL/GenBank/DDBJ whole genome shotgun (WGS) entry which is preliminary data.</text>
</comment>
<feature type="transmembrane region" description="Helical" evidence="5">
    <location>
        <begin position="425"/>
        <end position="443"/>
    </location>
</feature>
<feature type="transmembrane region" description="Helical" evidence="5">
    <location>
        <begin position="138"/>
        <end position="156"/>
    </location>
</feature>
<dbReference type="AlphaFoldDB" id="A0A7X0AW12"/>
<feature type="transmembrane region" description="Helical" evidence="5">
    <location>
        <begin position="367"/>
        <end position="388"/>
    </location>
</feature>
<dbReference type="PANTHER" id="PTHR11785">
    <property type="entry name" value="AMINO ACID TRANSPORTER"/>
    <property type="match status" value="1"/>
</dbReference>
<proteinExistence type="predicted"/>
<organism evidence="6 7">
    <name type="scientific">Nitrospirillum iridis</name>
    <dbReference type="NCBI Taxonomy" id="765888"/>
    <lineage>
        <taxon>Bacteria</taxon>
        <taxon>Pseudomonadati</taxon>
        <taxon>Pseudomonadota</taxon>
        <taxon>Alphaproteobacteria</taxon>
        <taxon>Rhodospirillales</taxon>
        <taxon>Azospirillaceae</taxon>
        <taxon>Nitrospirillum</taxon>
    </lineage>
</organism>
<keyword evidence="3 5" id="KW-1133">Transmembrane helix</keyword>
<dbReference type="PANTHER" id="PTHR11785:SF512">
    <property type="entry name" value="SOBREMESA, ISOFORM B"/>
    <property type="match status" value="1"/>
</dbReference>
<dbReference type="EMBL" id="JACIIZ010000004">
    <property type="protein sequence ID" value="MBB6251138.1"/>
    <property type="molecule type" value="Genomic_DNA"/>
</dbReference>
<dbReference type="PIRSF" id="PIRSF006060">
    <property type="entry name" value="AA_transporter"/>
    <property type="match status" value="1"/>
</dbReference>
<keyword evidence="2 5" id="KW-0812">Transmembrane</keyword>
<reference evidence="6 7" key="1">
    <citation type="submission" date="2020-08" db="EMBL/GenBank/DDBJ databases">
        <title>Genomic Encyclopedia of Type Strains, Phase IV (KMG-IV): sequencing the most valuable type-strain genomes for metagenomic binning, comparative biology and taxonomic classification.</title>
        <authorList>
            <person name="Goeker M."/>
        </authorList>
    </citation>
    <scope>NUCLEOTIDE SEQUENCE [LARGE SCALE GENOMIC DNA]</scope>
    <source>
        <strain evidence="6 7">DSM 22198</strain>
    </source>
</reference>
<feature type="transmembrane region" description="Helical" evidence="5">
    <location>
        <begin position="165"/>
        <end position="186"/>
    </location>
</feature>
<protein>
    <submittedName>
        <fullName evidence="6">Amino acid transporter</fullName>
    </submittedName>
</protein>
<dbReference type="Gene3D" id="1.20.1740.10">
    <property type="entry name" value="Amino acid/polyamine transporter I"/>
    <property type="match status" value="1"/>
</dbReference>
<dbReference type="GO" id="GO:0015179">
    <property type="term" value="F:L-amino acid transmembrane transporter activity"/>
    <property type="evidence" value="ECO:0007669"/>
    <property type="project" value="TreeGrafter"/>
</dbReference>
<comment type="subcellular location">
    <subcellularLocation>
        <location evidence="1">Membrane</location>
        <topology evidence="1">Multi-pass membrane protein</topology>
    </subcellularLocation>
</comment>
<dbReference type="GO" id="GO:0016020">
    <property type="term" value="C:membrane"/>
    <property type="evidence" value="ECO:0007669"/>
    <property type="project" value="UniProtKB-SubCell"/>
</dbReference>